<dbReference type="AlphaFoldDB" id="A0A9D7E877"/>
<dbReference type="Proteomes" id="UP000807785">
    <property type="component" value="Unassembled WGS sequence"/>
</dbReference>
<evidence type="ECO:0000313" key="3">
    <source>
        <dbReference type="EMBL" id="MBK6975663.1"/>
    </source>
</evidence>
<dbReference type="Pfam" id="PF11161">
    <property type="entry name" value="DUF2944"/>
    <property type="match status" value="1"/>
</dbReference>
<accession>A0A9D7E877</accession>
<name>A0A9D7E877_9PROT</name>
<dbReference type="EMBL" id="JADJEV010000002">
    <property type="protein sequence ID" value="MBK6972068.1"/>
    <property type="molecule type" value="Genomic_DNA"/>
</dbReference>
<protein>
    <submittedName>
        <fullName evidence="3">DUF2946 family protein</fullName>
    </submittedName>
</protein>
<reference evidence="3" key="1">
    <citation type="submission" date="2020-10" db="EMBL/GenBank/DDBJ databases">
        <title>Connecting structure to function with the recovery of over 1000 high-quality activated sludge metagenome-assembled genomes encoding full-length rRNA genes using long-read sequencing.</title>
        <authorList>
            <person name="Singleton C.M."/>
            <person name="Petriglieri F."/>
            <person name="Kristensen J.M."/>
            <person name="Kirkegaard R.H."/>
            <person name="Michaelsen T.Y."/>
            <person name="Andersen M.H."/>
            <person name="Karst S.M."/>
            <person name="Dueholm M.S."/>
            <person name="Nielsen P.H."/>
            <person name="Albertsen M."/>
        </authorList>
    </citation>
    <scope>NUCLEOTIDE SEQUENCE</scope>
    <source>
        <strain evidence="3">Bjer_18-Q3-R1-45_BAT3C.347</strain>
    </source>
</reference>
<dbReference type="EMBL" id="JADJEV010000005">
    <property type="protein sequence ID" value="MBK6975663.1"/>
    <property type="molecule type" value="Genomic_DNA"/>
</dbReference>
<proteinExistence type="predicted"/>
<evidence type="ECO:0000313" key="1">
    <source>
        <dbReference type="EMBL" id="MBK6972068.1"/>
    </source>
</evidence>
<organism evidence="3 4">
    <name type="scientific">Candidatus Methylophosphatis roskildensis</name>
    <dbReference type="NCBI Taxonomy" id="2899263"/>
    <lineage>
        <taxon>Bacteria</taxon>
        <taxon>Pseudomonadati</taxon>
        <taxon>Pseudomonadota</taxon>
        <taxon>Betaproteobacteria</taxon>
        <taxon>Nitrosomonadales</taxon>
        <taxon>Sterolibacteriaceae</taxon>
        <taxon>Candidatus Methylophosphatis</taxon>
    </lineage>
</organism>
<gene>
    <name evidence="1" type="ORF">IPH26_03645</name>
    <name evidence="2" type="ORF">IPH26_18495</name>
    <name evidence="3" type="ORF">IPH26_22860</name>
</gene>
<evidence type="ECO:0000313" key="2">
    <source>
        <dbReference type="EMBL" id="MBK6974827.1"/>
    </source>
</evidence>
<dbReference type="EMBL" id="JADJEV010000005">
    <property type="protein sequence ID" value="MBK6974827.1"/>
    <property type="molecule type" value="Genomic_DNA"/>
</dbReference>
<sequence length="182" mass="20330">MARWPNVPDCYGWLTLTRRGEWRIGERRERIAHRGLSEFINRNYLAGERGAWFFQNGPQRVWVSLDYMPLVYRSGHDEPTQLTAHTGTPARSIERMAIDQDGSLILVTELGPGVLDDRDLAAMLPMIHASSGRALEDCVGNPAEALRFGPAGMPVERLSADSLETEFGFVRHPSAPISANRS</sequence>
<comment type="caution">
    <text evidence="3">The sequence shown here is derived from an EMBL/GenBank/DDBJ whole genome shotgun (WGS) entry which is preliminary data.</text>
</comment>
<dbReference type="InterPro" id="IPR021332">
    <property type="entry name" value="DUF2944"/>
</dbReference>
<evidence type="ECO:0000313" key="4">
    <source>
        <dbReference type="Proteomes" id="UP000807785"/>
    </source>
</evidence>